<dbReference type="InterPro" id="IPR007037">
    <property type="entry name" value="SIP_rossman_dom"/>
</dbReference>
<dbReference type="SUPFAM" id="SSF63380">
    <property type="entry name" value="Riboflavin synthase domain-like"/>
    <property type="match status" value="1"/>
</dbReference>
<evidence type="ECO:0000313" key="3">
    <source>
        <dbReference type="EMBL" id="PZQ16870.1"/>
    </source>
</evidence>
<dbReference type="Pfam" id="PF08021">
    <property type="entry name" value="FAD_binding_9"/>
    <property type="match status" value="1"/>
</dbReference>
<feature type="domain" description="FAD-binding FR-type" evidence="2">
    <location>
        <begin position="118"/>
        <end position="243"/>
    </location>
</feature>
<dbReference type="Pfam" id="PF09981">
    <property type="entry name" value="DUF2218"/>
    <property type="match status" value="1"/>
</dbReference>
<dbReference type="InterPro" id="IPR017938">
    <property type="entry name" value="Riboflavin_synthase-like_b-brl"/>
</dbReference>
<dbReference type="PROSITE" id="PS51384">
    <property type="entry name" value="FAD_FR"/>
    <property type="match status" value="1"/>
</dbReference>
<dbReference type="InterPro" id="IPR013113">
    <property type="entry name" value="SIP_FAD-bd"/>
</dbReference>
<dbReference type="PANTHER" id="PTHR30157:SF0">
    <property type="entry name" value="NADPH-DEPENDENT FERRIC-CHELATE REDUCTASE"/>
    <property type="match status" value="1"/>
</dbReference>
<reference evidence="3 4" key="1">
    <citation type="submission" date="2017-08" db="EMBL/GenBank/DDBJ databases">
        <title>Infants hospitalized years apart are colonized by the same room-sourced microbial strains.</title>
        <authorList>
            <person name="Brooks B."/>
            <person name="Olm M.R."/>
            <person name="Firek B.A."/>
            <person name="Baker R."/>
            <person name="Thomas B.C."/>
            <person name="Morowitz M.J."/>
            <person name="Banfield J.F."/>
        </authorList>
    </citation>
    <scope>NUCLEOTIDE SEQUENCE [LARGE SCALE GENOMIC DNA]</scope>
    <source>
        <strain evidence="3">S2_005_003_R2_43</strain>
    </source>
</reference>
<dbReference type="CDD" id="cd06193">
    <property type="entry name" value="siderophore_interacting"/>
    <property type="match status" value="1"/>
</dbReference>
<name>A0A2W5MTA1_ANCNO</name>
<dbReference type="AlphaFoldDB" id="A0A2W5MTA1"/>
<accession>A0A2W5MTA1</accession>
<comment type="caution">
    <text evidence="3">The sequence shown here is derived from an EMBL/GenBank/DDBJ whole genome shotgun (WGS) entry which is preliminary data.</text>
</comment>
<dbReference type="InterPro" id="IPR039374">
    <property type="entry name" value="SIP_fam"/>
</dbReference>
<gene>
    <name evidence="3" type="ORF">DI565_05600</name>
</gene>
<dbReference type="GO" id="GO:0016491">
    <property type="term" value="F:oxidoreductase activity"/>
    <property type="evidence" value="ECO:0007669"/>
    <property type="project" value="InterPro"/>
</dbReference>
<dbReference type="InterPro" id="IPR039261">
    <property type="entry name" value="FNR_nucleotide-bd"/>
</dbReference>
<proteinExistence type="inferred from homology"/>
<dbReference type="Gene3D" id="3.30.310.50">
    <property type="entry name" value="Alpha-D-phosphohexomutase, C-terminal domain"/>
    <property type="match status" value="1"/>
</dbReference>
<evidence type="ECO:0000259" key="2">
    <source>
        <dbReference type="PROSITE" id="PS51384"/>
    </source>
</evidence>
<dbReference type="EMBL" id="QFPN01000003">
    <property type="protein sequence ID" value="PZQ16870.1"/>
    <property type="molecule type" value="Genomic_DNA"/>
</dbReference>
<protein>
    <submittedName>
        <fullName evidence="3">Siderophore-interacting protein</fullName>
    </submittedName>
</protein>
<dbReference type="InterPro" id="IPR017927">
    <property type="entry name" value="FAD-bd_FR_type"/>
</dbReference>
<organism evidence="3 4">
    <name type="scientific">Ancylobacter novellus</name>
    <name type="common">Thiobacillus novellus</name>
    <dbReference type="NCBI Taxonomy" id="921"/>
    <lineage>
        <taxon>Bacteria</taxon>
        <taxon>Pseudomonadati</taxon>
        <taxon>Pseudomonadota</taxon>
        <taxon>Alphaproteobacteria</taxon>
        <taxon>Hyphomicrobiales</taxon>
        <taxon>Xanthobacteraceae</taxon>
        <taxon>Ancylobacter</taxon>
    </lineage>
</organism>
<dbReference type="Gene3D" id="2.40.30.10">
    <property type="entry name" value="Translation factors"/>
    <property type="match status" value="1"/>
</dbReference>
<evidence type="ECO:0000313" key="4">
    <source>
        <dbReference type="Proteomes" id="UP000249577"/>
    </source>
</evidence>
<dbReference type="Proteomes" id="UP000249577">
    <property type="component" value="Unassembled WGS sequence"/>
</dbReference>
<sequence length="371" mass="40613">MSLRRTSSGATPMTQIFSSEADVVVADPGNLAAELAAYWSGYDVEIETVGARVTAKLGIGSGVMEPVDGALRFRLECSELGNLEILRSAVTETLAAFGKREPLAIEWRGNMPTGRLFADFREVRLVSNVAIAPRIRRLVFTGDDVARFGSTADIHVRLYFPPEGLATPEWPRPGPDGRTVWPEEGRKPDVRYYTVRRFRPETNEIEIDFVMHDDEGPGSAFASRARPGALCGMAGPVGRVAPKAGWTLLAGDETALPAIARMLEEMPRDTQGLVFVEIDSERDEIPLAAPPAVVVTWLRRRGAPAGATDLLLRAVETAQIPQSDDVFVWVACEIMAAKALRKHLRTARGLARDRHLVVGYWEREVEEAAAA</sequence>
<evidence type="ECO:0000256" key="1">
    <source>
        <dbReference type="ARBA" id="ARBA00035644"/>
    </source>
</evidence>
<comment type="similarity">
    <text evidence="1">Belongs to the SIP oxidoreductase family.</text>
</comment>
<dbReference type="PANTHER" id="PTHR30157">
    <property type="entry name" value="FERRIC REDUCTASE, NADPH-DEPENDENT"/>
    <property type="match status" value="1"/>
</dbReference>
<dbReference type="InterPro" id="IPR014543">
    <property type="entry name" value="UCP028291"/>
</dbReference>
<dbReference type="Gene3D" id="3.40.50.80">
    <property type="entry name" value="Nucleotide-binding domain of ferredoxin-NADP reductase (FNR) module"/>
    <property type="match status" value="1"/>
</dbReference>
<dbReference type="Pfam" id="PF04954">
    <property type="entry name" value="SIP"/>
    <property type="match status" value="1"/>
</dbReference>